<evidence type="ECO:0000313" key="2">
    <source>
        <dbReference type="Proteomes" id="UP000094285"/>
    </source>
</evidence>
<protein>
    <submittedName>
        <fullName evidence="1">Ribonuclease H1 small subunit</fullName>
    </submittedName>
</protein>
<name>A0A1E4SF18_9ASCO</name>
<dbReference type="EMBL" id="KV453914">
    <property type="protein sequence ID" value="ODV78129.1"/>
    <property type="molecule type" value="Genomic_DNA"/>
</dbReference>
<dbReference type="GO" id="GO:0006401">
    <property type="term" value="P:RNA catabolic process"/>
    <property type="evidence" value="ECO:0007669"/>
    <property type="project" value="InterPro"/>
</dbReference>
<sequence>MSDSIQALEDVPKVVANVLPLHIQYSGPAKANEYFTASRCTEQLGDKTVDVAYFRGSRLVGQESHLGENTGYIVNASESLAHDEEGEVKTIKTYTSVAQFNQLNIFGHDSLAELDNQWSLLNEWVGISHVLHDE</sequence>
<dbReference type="GO" id="GO:0032299">
    <property type="term" value="C:ribonuclease H2 complex"/>
    <property type="evidence" value="ECO:0007669"/>
    <property type="project" value="InterPro"/>
</dbReference>
<evidence type="ECO:0000313" key="1">
    <source>
        <dbReference type="EMBL" id="ODV78129.1"/>
    </source>
</evidence>
<dbReference type="PANTHER" id="PTHR47204:SF1">
    <property type="entry name" value="RIBONUCLEASE H2 SUBUNIT C"/>
    <property type="match status" value="1"/>
</dbReference>
<dbReference type="AlphaFoldDB" id="A0A1E4SF18"/>
<dbReference type="GeneID" id="30981071"/>
<dbReference type="CDD" id="cd09271">
    <property type="entry name" value="RNase_H2-C"/>
    <property type="match status" value="1"/>
</dbReference>
<proteinExistence type="predicted"/>
<dbReference type="RefSeq" id="XP_020063251.1">
    <property type="nucleotide sequence ID" value="XM_020206934.1"/>
</dbReference>
<reference evidence="2" key="1">
    <citation type="submission" date="2016-05" db="EMBL/GenBank/DDBJ databases">
        <title>Comparative genomics of biotechnologically important yeasts.</title>
        <authorList>
            <consortium name="DOE Joint Genome Institute"/>
            <person name="Riley R."/>
            <person name="Haridas S."/>
            <person name="Wolfe K.H."/>
            <person name="Lopes M.R."/>
            <person name="Hittinger C.T."/>
            <person name="Goker M."/>
            <person name="Salamov A."/>
            <person name="Wisecaver J."/>
            <person name="Long T.M."/>
            <person name="Aerts A.L."/>
            <person name="Barry K."/>
            <person name="Choi C."/>
            <person name="Clum A."/>
            <person name="Coughlan A.Y."/>
            <person name="Deshpande S."/>
            <person name="Douglass A.P."/>
            <person name="Hanson S.J."/>
            <person name="Klenk H.-P."/>
            <person name="Labutti K."/>
            <person name="Lapidus A."/>
            <person name="Lindquist E."/>
            <person name="Lipzen A."/>
            <person name="Meier-Kolthoff J.P."/>
            <person name="Ohm R.A."/>
            <person name="Otillar R.P."/>
            <person name="Pangilinan J."/>
            <person name="Peng Y."/>
            <person name="Rokas A."/>
            <person name="Rosa C.A."/>
            <person name="Scheuner C."/>
            <person name="Sibirny A.A."/>
            <person name="Slot J.C."/>
            <person name="Stielow J.B."/>
            <person name="Sun H."/>
            <person name="Kurtzman C.P."/>
            <person name="Blackwell M."/>
            <person name="Grigoriev I.V."/>
            <person name="Jeffries T.W."/>
        </authorList>
    </citation>
    <scope>NUCLEOTIDE SEQUENCE [LARGE SCALE GENOMIC DNA]</scope>
    <source>
        <strain evidence="2">NRRL Y-17324</strain>
    </source>
</reference>
<gene>
    <name evidence="1" type="ORF">CANTADRAFT_23231</name>
</gene>
<dbReference type="InterPro" id="IPR013924">
    <property type="entry name" value="RNase_H2_suC"/>
</dbReference>
<organism evidence="1 2">
    <name type="scientific">Suhomyces tanzawaensis NRRL Y-17324</name>
    <dbReference type="NCBI Taxonomy" id="984487"/>
    <lineage>
        <taxon>Eukaryota</taxon>
        <taxon>Fungi</taxon>
        <taxon>Dikarya</taxon>
        <taxon>Ascomycota</taxon>
        <taxon>Saccharomycotina</taxon>
        <taxon>Pichiomycetes</taxon>
        <taxon>Debaryomycetaceae</taxon>
        <taxon>Suhomyces</taxon>
    </lineage>
</organism>
<dbReference type="PANTHER" id="PTHR47204">
    <property type="entry name" value="OS02G0168900 PROTEIN"/>
    <property type="match status" value="1"/>
</dbReference>
<dbReference type="Pfam" id="PF08615">
    <property type="entry name" value="RNase_H2_suC"/>
    <property type="match status" value="1"/>
</dbReference>
<keyword evidence="2" id="KW-1185">Reference proteome</keyword>
<dbReference type="Proteomes" id="UP000094285">
    <property type="component" value="Unassembled WGS sequence"/>
</dbReference>
<dbReference type="Gene3D" id="2.40.128.680">
    <property type="match status" value="1"/>
</dbReference>
<dbReference type="STRING" id="984487.A0A1E4SF18"/>
<dbReference type="OrthoDB" id="6222486at2759"/>
<accession>A0A1E4SF18</accession>